<dbReference type="InterPro" id="IPR018534">
    <property type="entry name" value="Tet_reg_excision_RteC"/>
</dbReference>
<protein>
    <submittedName>
        <fullName evidence="1">RteC protein</fullName>
    </submittedName>
</protein>
<dbReference type="AlphaFoldDB" id="A0A1H3E8S3"/>
<gene>
    <name evidence="1" type="ORF">SAMN05444411_10912</name>
</gene>
<dbReference type="OrthoDB" id="790983at2"/>
<evidence type="ECO:0000313" key="2">
    <source>
        <dbReference type="Proteomes" id="UP000199595"/>
    </source>
</evidence>
<dbReference type="RefSeq" id="WP_090124714.1">
    <property type="nucleotide sequence ID" value="NZ_FNNJ01000009.1"/>
</dbReference>
<dbReference type="Pfam" id="PF09357">
    <property type="entry name" value="RteC"/>
    <property type="match status" value="1"/>
</dbReference>
<keyword evidence="2" id="KW-1185">Reference proteome</keyword>
<dbReference type="STRING" id="762486.SAMN05444411_10912"/>
<dbReference type="Proteomes" id="UP000199595">
    <property type="component" value="Unassembled WGS sequence"/>
</dbReference>
<organism evidence="1 2">
    <name type="scientific">Lutibacter oricola</name>
    <dbReference type="NCBI Taxonomy" id="762486"/>
    <lineage>
        <taxon>Bacteria</taxon>
        <taxon>Pseudomonadati</taxon>
        <taxon>Bacteroidota</taxon>
        <taxon>Flavobacteriia</taxon>
        <taxon>Flavobacteriales</taxon>
        <taxon>Flavobacteriaceae</taxon>
        <taxon>Lutibacter</taxon>
    </lineage>
</organism>
<dbReference type="EMBL" id="FNNJ01000009">
    <property type="protein sequence ID" value="SDX75106.1"/>
    <property type="molecule type" value="Genomic_DNA"/>
</dbReference>
<reference evidence="1 2" key="1">
    <citation type="submission" date="2016-10" db="EMBL/GenBank/DDBJ databases">
        <authorList>
            <person name="de Groot N.N."/>
        </authorList>
    </citation>
    <scope>NUCLEOTIDE SEQUENCE [LARGE SCALE GENOMIC DNA]</scope>
    <source>
        <strain evidence="1 2">DSM 24956</strain>
    </source>
</reference>
<accession>A0A1H3E8S3</accession>
<sequence length="281" mass="33304">MKRINPAFNRYKKSIAVIEKSNLNNLTNLKQGITLSRECLNEFSTLVRSKKFPLKKDEITFFKYQKPYVEGRLQYFKELHNYLLEKPVSGTQKQQKFISNELNKLDNRRCKQMEFVKYYRLNHRKLDHLYFLRDIEQLDLFVDRSHHFKDPEFTTSHDYLVSKIIAHDLLIAYFSNELKILKNKKSNAAPLEEVKPAILKDLNWTGTKTDLVELIFALKESGVLRNGRAELKKIKNVIELLFEIELGNIYKIFEQIKAREKDQTKFIDSLKIGLINRIESN</sequence>
<proteinExistence type="predicted"/>
<name>A0A1H3E8S3_9FLAO</name>
<evidence type="ECO:0000313" key="1">
    <source>
        <dbReference type="EMBL" id="SDX75106.1"/>
    </source>
</evidence>